<dbReference type="EC" id="3.1.-.-" evidence="2"/>
<organism evidence="2 3">
    <name type="scientific">Listeria fleischmannii subsp. fleischmannii</name>
    <dbReference type="NCBI Taxonomy" id="1671902"/>
    <lineage>
        <taxon>Bacteria</taxon>
        <taxon>Bacillati</taxon>
        <taxon>Bacillota</taxon>
        <taxon>Bacilli</taxon>
        <taxon>Bacillales</taxon>
        <taxon>Listeriaceae</taxon>
        <taxon>Listeria</taxon>
    </lineage>
</organism>
<keyword evidence="2" id="KW-0347">Helicase</keyword>
<reference evidence="2 3" key="1">
    <citation type="submission" date="2018-06" db="EMBL/GenBank/DDBJ databases">
        <authorList>
            <consortium name="Pathogen Informatics"/>
            <person name="Doyle S."/>
        </authorList>
    </citation>
    <scope>NUCLEOTIDE SEQUENCE [LARGE SCALE GENOMIC DNA]</scope>
    <source>
        <strain evidence="2 3">NCTC13940</strain>
    </source>
</reference>
<accession>A0A2X3GJK0</accession>
<gene>
    <name evidence="2" type="primary">addA_2</name>
    <name evidence="2" type="ORF">NCTC13940_01044</name>
</gene>
<dbReference type="AlphaFoldDB" id="A0A2X3GJK0"/>
<keyword evidence="2" id="KW-0067">ATP-binding</keyword>
<evidence type="ECO:0000313" key="2">
    <source>
        <dbReference type="EMBL" id="SQC68482.1"/>
    </source>
</evidence>
<keyword evidence="1" id="KW-0175">Coiled coil</keyword>
<keyword evidence="2" id="KW-0378">Hydrolase</keyword>
<protein>
    <submittedName>
        <fullName evidence="2">ATP-dependent helicase/nuclease subunit A</fullName>
        <ecNumber evidence="2">3.1.-.-</ecNumber>
    </submittedName>
</protein>
<dbReference type="GO" id="GO:0016787">
    <property type="term" value="F:hydrolase activity"/>
    <property type="evidence" value="ECO:0007669"/>
    <property type="project" value="UniProtKB-KW"/>
</dbReference>
<dbReference type="Gene3D" id="3.40.50.300">
    <property type="entry name" value="P-loop containing nucleotide triphosphate hydrolases"/>
    <property type="match status" value="1"/>
</dbReference>
<keyword evidence="2" id="KW-0547">Nucleotide-binding</keyword>
<name>A0A2X3GJK0_9LIST</name>
<dbReference type="EMBL" id="UAWT01000011">
    <property type="protein sequence ID" value="SQC68482.1"/>
    <property type="molecule type" value="Genomic_DNA"/>
</dbReference>
<dbReference type="InterPro" id="IPR027417">
    <property type="entry name" value="P-loop_NTPase"/>
</dbReference>
<proteinExistence type="predicted"/>
<sequence length="102" mass="11703">MDGKDTGLRIDLAKNFRSRKEVLDTTNFIFKQIMDKEIGEIDYNKEAELVLGATFKESKNAETELLVVDMQKNVQNLDENLMAEDLQKNQAEARAIARKIKI</sequence>
<feature type="coiled-coil region" evidence="1">
    <location>
        <begin position="60"/>
        <end position="94"/>
    </location>
</feature>
<evidence type="ECO:0000313" key="3">
    <source>
        <dbReference type="Proteomes" id="UP000250257"/>
    </source>
</evidence>
<dbReference type="GO" id="GO:0004386">
    <property type="term" value="F:helicase activity"/>
    <property type="evidence" value="ECO:0007669"/>
    <property type="project" value="UniProtKB-KW"/>
</dbReference>
<dbReference type="Proteomes" id="UP000250257">
    <property type="component" value="Unassembled WGS sequence"/>
</dbReference>
<evidence type="ECO:0000256" key="1">
    <source>
        <dbReference type="SAM" id="Coils"/>
    </source>
</evidence>